<evidence type="ECO:0000313" key="3">
    <source>
        <dbReference type="EMBL" id="MBW4710498.1"/>
    </source>
</evidence>
<accession>A0A9X1G0W2</accession>
<dbReference type="PANTHER" id="PTHR34580:SF3">
    <property type="entry name" value="PROTEIN PAFB"/>
    <property type="match status" value="1"/>
</dbReference>
<dbReference type="PANTHER" id="PTHR34580">
    <property type="match status" value="1"/>
</dbReference>
<dbReference type="Proteomes" id="UP001138661">
    <property type="component" value="Unassembled WGS sequence"/>
</dbReference>
<dbReference type="Pfam" id="PF08279">
    <property type="entry name" value="HTH_11"/>
    <property type="match status" value="1"/>
</dbReference>
<dbReference type="Pfam" id="PF13280">
    <property type="entry name" value="WYL"/>
    <property type="match status" value="1"/>
</dbReference>
<dbReference type="InterPro" id="IPR013196">
    <property type="entry name" value="HTH_11"/>
</dbReference>
<dbReference type="AlphaFoldDB" id="A0A9X1G0W2"/>
<comment type="caution">
    <text evidence="3">The sequence shown here is derived from an EMBL/GenBank/DDBJ whole genome shotgun (WGS) entry which is preliminary data.</text>
</comment>
<name>A0A9X1G0W2_9RHOB</name>
<evidence type="ECO:0000259" key="1">
    <source>
        <dbReference type="Pfam" id="PF08279"/>
    </source>
</evidence>
<feature type="domain" description="Helix-turn-helix type 11" evidence="1">
    <location>
        <begin position="6"/>
        <end position="59"/>
    </location>
</feature>
<gene>
    <name evidence="3" type="ORF">KX928_22145</name>
</gene>
<feature type="domain" description="WYL" evidence="2">
    <location>
        <begin position="136"/>
        <end position="200"/>
    </location>
</feature>
<dbReference type="InterPro" id="IPR051534">
    <property type="entry name" value="CBASS_pafABC_assoc_protein"/>
</dbReference>
<keyword evidence="4" id="KW-1185">Reference proteome</keyword>
<sequence length="233" mass="25978">MPRSDRLFEIIQILRSARAPMTADVLAQRLEVSKRTIYRDIATLQARQTPIDGEAGIGYMMRAGYDLPPLNFDAEEIEALRVGLAMLTRTGDSGLQAAALRIHRKVDALHGPADWLQVSPWGAAPDDPGKGCVSVASLRDAIRRAVKLRLTYRDEAGTDTKRVVRPLALVYHLECVLLAGWCELRGGFRHFRADRIYACTVLPASFAEQGETLRALWREQNRWDLPAASLTDV</sequence>
<dbReference type="RefSeq" id="WP_219507137.1">
    <property type="nucleotide sequence ID" value="NZ_JAHXDN010000008.1"/>
</dbReference>
<proteinExistence type="predicted"/>
<protein>
    <submittedName>
        <fullName evidence="3">YafY family transcriptional regulator</fullName>
    </submittedName>
</protein>
<dbReference type="EMBL" id="JAHXDN010000008">
    <property type="protein sequence ID" value="MBW4710498.1"/>
    <property type="molecule type" value="Genomic_DNA"/>
</dbReference>
<organism evidence="3 4">
    <name type="scientific">Roseobacter insulae</name>
    <dbReference type="NCBI Taxonomy" id="2859783"/>
    <lineage>
        <taxon>Bacteria</taxon>
        <taxon>Pseudomonadati</taxon>
        <taxon>Pseudomonadota</taxon>
        <taxon>Alphaproteobacteria</taxon>
        <taxon>Rhodobacterales</taxon>
        <taxon>Roseobacteraceae</taxon>
        <taxon>Roseobacter</taxon>
    </lineage>
</organism>
<reference evidence="3" key="1">
    <citation type="submission" date="2021-07" db="EMBL/GenBank/DDBJ databases">
        <title>Roseobacter insulae sp. nov., isolated from a tidal flat.</title>
        <authorList>
            <person name="Park S."/>
            <person name="Yoon J.-H."/>
        </authorList>
    </citation>
    <scope>NUCLEOTIDE SEQUENCE</scope>
    <source>
        <strain evidence="3">YSTF-M11</strain>
    </source>
</reference>
<evidence type="ECO:0000259" key="2">
    <source>
        <dbReference type="Pfam" id="PF13280"/>
    </source>
</evidence>
<dbReference type="PROSITE" id="PS52050">
    <property type="entry name" value="WYL"/>
    <property type="match status" value="1"/>
</dbReference>
<evidence type="ECO:0000313" key="4">
    <source>
        <dbReference type="Proteomes" id="UP001138661"/>
    </source>
</evidence>
<dbReference type="InterPro" id="IPR026881">
    <property type="entry name" value="WYL_dom"/>
</dbReference>